<sequence>MPSHNGISRGIIAAACTLLMLNLGTVYAWSFFQKPLCETYGWSNSQVVWTFSLAISFLGLSAAAGGLLIPKTGPRPLALAGAVLFGSGYFLAALALRLHSLPLLWLGYGVIGGIGLGLGYVTPVATVSKWFPDHKGVATGTVVMGFGFGALLMSKLVAPFLLARTGGDLVSAFTAMGVLFLVLSLAAAAFVRNPPASWVPPVALAKGASDGEGAQLGAGSCIASGAFLLMWLIFFCNITAGIALIGFQSPLFQEVCAKNDPALGKELLAAYGGTMIAASSVFNGIGRFFWGALSDRLGRSRTFSVILGSQVAAFALLMQTSQPWLFAVLVCYILLCYGGGFGTMPSFVLDRFGARVMPAVYGATLTAWSAAGIAGPQLVALLKDRYAGSPGVASGYSFAAAIGLLGVGFVLSFFVTERTGTKTG</sequence>
<dbReference type="InterPro" id="IPR020846">
    <property type="entry name" value="MFS_dom"/>
</dbReference>
<dbReference type="AlphaFoldDB" id="A0A6V8MLM3"/>
<proteinExistence type="predicted"/>
<dbReference type="InterPro" id="IPR036259">
    <property type="entry name" value="MFS_trans_sf"/>
</dbReference>
<dbReference type="PANTHER" id="PTHR11360:SF317">
    <property type="entry name" value="MAJOR FACILITATOR SUPERFAMILY (MFS) PROFILE DOMAIN-CONTAINING PROTEIN-RELATED"/>
    <property type="match status" value="1"/>
</dbReference>
<dbReference type="EMBL" id="BLXX01000009">
    <property type="protein sequence ID" value="GFO60529.1"/>
    <property type="molecule type" value="Genomic_DNA"/>
</dbReference>
<evidence type="ECO:0000256" key="4">
    <source>
        <dbReference type="SAM" id="Phobius"/>
    </source>
</evidence>
<feature type="transmembrane region" description="Helical" evidence="4">
    <location>
        <begin position="226"/>
        <end position="247"/>
    </location>
</feature>
<name>A0A6V8MLM3_9BACT</name>
<feature type="domain" description="Major facilitator superfamily (MFS) profile" evidence="5">
    <location>
        <begin position="8"/>
        <end position="420"/>
    </location>
</feature>
<dbReference type="GO" id="GO:0022857">
    <property type="term" value="F:transmembrane transporter activity"/>
    <property type="evidence" value="ECO:0007669"/>
    <property type="project" value="InterPro"/>
</dbReference>
<evidence type="ECO:0000256" key="3">
    <source>
        <dbReference type="ARBA" id="ARBA00023136"/>
    </source>
</evidence>
<dbReference type="Pfam" id="PF07690">
    <property type="entry name" value="MFS_1"/>
    <property type="match status" value="1"/>
</dbReference>
<feature type="transmembrane region" description="Helical" evidence="4">
    <location>
        <begin position="76"/>
        <end position="96"/>
    </location>
</feature>
<keyword evidence="1 4" id="KW-0812">Transmembrane</keyword>
<comment type="caution">
    <text evidence="6">The sequence shown here is derived from an EMBL/GenBank/DDBJ whole genome shotgun (WGS) entry which is preliminary data.</text>
</comment>
<feature type="transmembrane region" description="Helical" evidence="4">
    <location>
        <begin position="394"/>
        <end position="415"/>
    </location>
</feature>
<feature type="transmembrane region" description="Helical" evidence="4">
    <location>
        <begin position="267"/>
        <end position="290"/>
    </location>
</feature>
<dbReference type="InterPro" id="IPR011701">
    <property type="entry name" value="MFS"/>
</dbReference>
<evidence type="ECO:0000256" key="1">
    <source>
        <dbReference type="ARBA" id="ARBA00022692"/>
    </source>
</evidence>
<evidence type="ECO:0000313" key="6">
    <source>
        <dbReference type="EMBL" id="GFO60529.1"/>
    </source>
</evidence>
<feature type="transmembrane region" description="Helical" evidence="4">
    <location>
        <begin position="142"/>
        <end position="163"/>
    </location>
</feature>
<keyword evidence="2 4" id="KW-1133">Transmembrane helix</keyword>
<reference evidence="7" key="1">
    <citation type="submission" date="2020-06" db="EMBL/GenBank/DDBJ databases">
        <title>Draft genomic sequence of Geomonas sp. Red330.</title>
        <authorList>
            <person name="Itoh H."/>
            <person name="Zhenxing X."/>
            <person name="Ushijima N."/>
            <person name="Masuda Y."/>
            <person name="Shiratori Y."/>
            <person name="Senoo K."/>
        </authorList>
    </citation>
    <scope>NUCLEOTIDE SEQUENCE [LARGE SCALE GENOMIC DNA]</scope>
    <source>
        <strain evidence="7">Red330</strain>
    </source>
</reference>
<feature type="transmembrane region" description="Helical" evidence="4">
    <location>
        <begin position="12"/>
        <end position="32"/>
    </location>
</feature>
<dbReference type="RefSeq" id="WP_246399646.1">
    <property type="nucleotide sequence ID" value="NZ_BLXX01000009.1"/>
</dbReference>
<feature type="transmembrane region" description="Helical" evidence="4">
    <location>
        <begin position="324"/>
        <end position="348"/>
    </location>
</feature>
<dbReference type="CDD" id="cd17353">
    <property type="entry name" value="MFS_OFA_like"/>
    <property type="match status" value="1"/>
</dbReference>
<organism evidence="6 7">
    <name type="scientific">Geomonas silvestris</name>
    <dbReference type="NCBI Taxonomy" id="2740184"/>
    <lineage>
        <taxon>Bacteria</taxon>
        <taxon>Pseudomonadati</taxon>
        <taxon>Thermodesulfobacteriota</taxon>
        <taxon>Desulfuromonadia</taxon>
        <taxon>Geobacterales</taxon>
        <taxon>Geobacteraceae</taxon>
        <taxon>Geomonas</taxon>
    </lineage>
</organism>
<dbReference type="Gene3D" id="1.20.1250.20">
    <property type="entry name" value="MFS general substrate transporter like domains"/>
    <property type="match status" value="2"/>
</dbReference>
<evidence type="ECO:0000313" key="7">
    <source>
        <dbReference type="Proteomes" id="UP000556026"/>
    </source>
</evidence>
<dbReference type="InterPro" id="IPR050327">
    <property type="entry name" value="Proton-linked_MCT"/>
</dbReference>
<protein>
    <submittedName>
        <fullName evidence="6">MFS transporter</fullName>
    </submittedName>
</protein>
<keyword evidence="7" id="KW-1185">Reference proteome</keyword>
<dbReference type="Proteomes" id="UP000556026">
    <property type="component" value="Unassembled WGS sequence"/>
</dbReference>
<feature type="transmembrane region" description="Helical" evidence="4">
    <location>
        <begin position="360"/>
        <end position="382"/>
    </location>
</feature>
<evidence type="ECO:0000259" key="5">
    <source>
        <dbReference type="PROSITE" id="PS50850"/>
    </source>
</evidence>
<evidence type="ECO:0000256" key="2">
    <source>
        <dbReference type="ARBA" id="ARBA00022989"/>
    </source>
</evidence>
<feature type="transmembrane region" description="Helical" evidence="4">
    <location>
        <begin position="169"/>
        <end position="191"/>
    </location>
</feature>
<keyword evidence="3 4" id="KW-0472">Membrane</keyword>
<dbReference type="SUPFAM" id="SSF103473">
    <property type="entry name" value="MFS general substrate transporter"/>
    <property type="match status" value="1"/>
</dbReference>
<gene>
    <name evidence="6" type="ORF">GMST_28540</name>
</gene>
<dbReference type="PROSITE" id="PS50850">
    <property type="entry name" value="MFS"/>
    <property type="match status" value="1"/>
</dbReference>
<accession>A0A6V8MLM3</accession>
<feature type="transmembrane region" description="Helical" evidence="4">
    <location>
        <begin position="102"/>
        <end position="121"/>
    </location>
</feature>
<feature type="transmembrane region" description="Helical" evidence="4">
    <location>
        <begin position="47"/>
        <end position="69"/>
    </location>
</feature>
<dbReference type="PANTHER" id="PTHR11360">
    <property type="entry name" value="MONOCARBOXYLATE TRANSPORTER"/>
    <property type="match status" value="1"/>
</dbReference>